<dbReference type="Pfam" id="PF04366">
    <property type="entry name" value="Ysc84"/>
    <property type="match status" value="1"/>
</dbReference>
<evidence type="ECO:0000313" key="2">
    <source>
        <dbReference type="EMBL" id="MBC8207806.1"/>
    </source>
</evidence>
<comment type="caution">
    <text evidence="2">The sequence shown here is derived from an EMBL/GenBank/DDBJ whole genome shotgun (WGS) entry which is preliminary data.</text>
</comment>
<feature type="domain" description="Ysc84 actin-binding" evidence="1">
    <location>
        <begin position="103"/>
        <end position="223"/>
    </location>
</feature>
<protein>
    <submittedName>
        <fullName evidence="2">Lipid-binding SYLF domain-containing protein</fullName>
    </submittedName>
</protein>
<sequence>MRKIVQITISLLIILTWTVSYSQAENYSSELIKVHEATVVLNEMSAIPEKSIPPTLLANSYGIIVIPGLIKAGFGIGGRYGTGLLITRDPKGGWYYPIMVTLTGGSIGWQIGVQSTDVILVFKNPRSIEAIQKGKFTLGADASIAAGPVGRHAEAATDITLKSEIYSYSRSRGLFAGFALEGAVLSIDHESTWNLYSLPVSEVLSRKNLANIPTQVHSFQQKISALTK</sequence>
<dbReference type="Proteomes" id="UP000599024">
    <property type="component" value="Unassembled WGS sequence"/>
</dbReference>
<dbReference type="PANTHER" id="PTHR15629:SF2">
    <property type="entry name" value="SH3 DOMAIN-CONTAINING YSC84-LIKE PROTEIN 1"/>
    <property type="match status" value="1"/>
</dbReference>
<organism evidence="2 3">
    <name type="scientific">Candidatus Desulfatifera sulfidica</name>
    <dbReference type="NCBI Taxonomy" id="2841691"/>
    <lineage>
        <taxon>Bacteria</taxon>
        <taxon>Pseudomonadati</taxon>
        <taxon>Thermodesulfobacteriota</taxon>
        <taxon>Desulfobulbia</taxon>
        <taxon>Desulfobulbales</taxon>
        <taxon>Desulfobulbaceae</taxon>
        <taxon>Candidatus Desulfatifera</taxon>
    </lineage>
</organism>
<dbReference type="InterPro" id="IPR007461">
    <property type="entry name" value="Ysc84_actin-binding"/>
</dbReference>
<name>A0A8J6N9S9_9BACT</name>
<dbReference type="InterPro" id="IPR051702">
    <property type="entry name" value="SH3_domain_YSC84-like"/>
</dbReference>
<dbReference type="EMBL" id="JACNLK010000017">
    <property type="protein sequence ID" value="MBC8207806.1"/>
    <property type="molecule type" value="Genomic_DNA"/>
</dbReference>
<gene>
    <name evidence="2" type="ORF">H8E79_01385</name>
</gene>
<evidence type="ECO:0000259" key="1">
    <source>
        <dbReference type="Pfam" id="PF04366"/>
    </source>
</evidence>
<dbReference type="GO" id="GO:0035091">
    <property type="term" value="F:phosphatidylinositol binding"/>
    <property type="evidence" value="ECO:0007669"/>
    <property type="project" value="TreeGrafter"/>
</dbReference>
<dbReference type="PANTHER" id="PTHR15629">
    <property type="entry name" value="SH3YL1 PROTEIN"/>
    <property type="match status" value="1"/>
</dbReference>
<evidence type="ECO:0000313" key="3">
    <source>
        <dbReference type="Proteomes" id="UP000599024"/>
    </source>
</evidence>
<reference evidence="2 3" key="1">
    <citation type="submission" date="2020-08" db="EMBL/GenBank/DDBJ databases">
        <title>Bridging the membrane lipid divide: bacteria of the FCB group superphylum have the potential to synthesize archaeal ether lipids.</title>
        <authorList>
            <person name="Villanueva L."/>
            <person name="Von Meijenfeldt F.A.B."/>
            <person name="Westbye A.B."/>
            <person name="Yadav S."/>
            <person name="Hopmans E.C."/>
            <person name="Dutilh B.E."/>
            <person name="Sinninghe Damste J.S."/>
        </authorList>
    </citation>
    <scope>NUCLEOTIDE SEQUENCE [LARGE SCALE GENOMIC DNA]</scope>
    <source>
        <strain evidence="2">NIOZ-UU81</strain>
    </source>
</reference>
<proteinExistence type="predicted"/>
<accession>A0A8J6N9S9</accession>
<dbReference type="CDD" id="cd11524">
    <property type="entry name" value="SYLF"/>
    <property type="match status" value="1"/>
</dbReference>
<dbReference type="AlphaFoldDB" id="A0A8J6N9S9"/>